<feature type="compositionally biased region" description="Low complexity" evidence="7">
    <location>
        <begin position="16"/>
        <end position="33"/>
    </location>
</feature>
<name>A0A8J2X4P2_9STRA</name>
<protein>
    <recommendedName>
        <fullName evidence="6">Clathrin light chain</fullName>
    </recommendedName>
</protein>
<dbReference type="Proteomes" id="UP000789595">
    <property type="component" value="Unassembled WGS sequence"/>
</dbReference>
<evidence type="ECO:0000256" key="1">
    <source>
        <dbReference type="ARBA" id="ARBA00004180"/>
    </source>
</evidence>
<comment type="caution">
    <text evidence="8">The sequence shown here is derived from an EMBL/GenBank/DDBJ whole genome shotgun (WGS) entry which is preliminary data.</text>
</comment>
<dbReference type="GO" id="GO:0030130">
    <property type="term" value="C:clathrin coat of trans-Golgi network vesicle"/>
    <property type="evidence" value="ECO:0007669"/>
    <property type="project" value="InterPro"/>
</dbReference>
<proteinExistence type="inferred from homology"/>
<comment type="function">
    <text evidence="6">Clathrin is the major protein of the polyhedral coat of coated pits and vesicles.</text>
</comment>
<reference evidence="8" key="1">
    <citation type="submission" date="2021-11" db="EMBL/GenBank/DDBJ databases">
        <authorList>
            <consortium name="Genoscope - CEA"/>
            <person name="William W."/>
        </authorList>
    </citation>
    <scope>NUCLEOTIDE SEQUENCE</scope>
</reference>
<comment type="subcellular location">
    <subcellularLocation>
        <location evidence="1 6">Cytoplasmic vesicle membrane</location>
        <topology evidence="1 6">Peripheral membrane protein</topology>
        <orientation evidence="1 6">Cytoplasmic side</orientation>
    </subcellularLocation>
    <subcellularLocation>
        <location evidence="6">Membrane</location>
        <location evidence="6">Coated pit</location>
        <topology evidence="6">Peripheral membrane protein</topology>
        <orientation evidence="6">Cytoplasmic side</orientation>
    </subcellularLocation>
    <text evidence="6">Cytoplasmic face of coated pits and vesicles.</text>
</comment>
<evidence type="ECO:0000256" key="7">
    <source>
        <dbReference type="SAM" id="MobiDB-lite"/>
    </source>
</evidence>
<evidence type="ECO:0000313" key="8">
    <source>
        <dbReference type="EMBL" id="CAH0379245.1"/>
    </source>
</evidence>
<feature type="region of interest" description="Disordered" evidence="7">
    <location>
        <begin position="1"/>
        <end position="126"/>
    </location>
</feature>
<dbReference type="OrthoDB" id="10586007at2759"/>
<dbReference type="GO" id="GO:0005198">
    <property type="term" value="F:structural molecule activity"/>
    <property type="evidence" value="ECO:0007669"/>
    <property type="project" value="InterPro"/>
</dbReference>
<accession>A0A8J2X4P2</accession>
<keyword evidence="3 6" id="KW-0472">Membrane</keyword>
<evidence type="ECO:0000256" key="5">
    <source>
        <dbReference type="ARBA" id="ARBA00023329"/>
    </source>
</evidence>
<keyword evidence="9" id="KW-1185">Reference proteome</keyword>
<dbReference type="InterPro" id="IPR000996">
    <property type="entry name" value="Clathrin_L-chain"/>
</dbReference>
<comment type="similarity">
    <text evidence="2 6">Belongs to the clathrin light chain family.</text>
</comment>
<dbReference type="GO" id="GO:0016192">
    <property type="term" value="P:vesicle-mediated transport"/>
    <property type="evidence" value="ECO:0007669"/>
    <property type="project" value="InterPro"/>
</dbReference>
<evidence type="ECO:0000256" key="2">
    <source>
        <dbReference type="ARBA" id="ARBA00005263"/>
    </source>
</evidence>
<evidence type="ECO:0000256" key="6">
    <source>
        <dbReference type="RuleBase" id="RU363137"/>
    </source>
</evidence>
<evidence type="ECO:0000313" key="9">
    <source>
        <dbReference type="Proteomes" id="UP000789595"/>
    </source>
</evidence>
<dbReference type="AlphaFoldDB" id="A0A8J2X4P2"/>
<dbReference type="Pfam" id="PF01086">
    <property type="entry name" value="Clathrin_lg_ch"/>
    <property type="match status" value="1"/>
</dbReference>
<gene>
    <name evidence="8" type="ORF">PECAL_6P08520</name>
</gene>
<dbReference type="GO" id="GO:0006886">
    <property type="term" value="P:intracellular protein transport"/>
    <property type="evidence" value="ECO:0007669"/>
    <property type="project" value="InterPro"/>
</dbReference>
<keyword evidence="5 6" id="KW-0968">Cytoplasmic vesicle</keyword>
<evidence type="ECO:0000256" key="3">
    <source>
        <dbReference type="ARBA" id="ARBA00023136"/>
    </source>
</evidence>
<evidence type="ECO:0000256" key="4">
    <source>
        <dbReference type="ARBA" id="ARBA00023176"/>
    </source>
</evidence>
<organism evidence="8 9">
    <name type="scientific">Pelagomonas calceolata</name>
    <dbReference type="NCBI Taxonomy" id="35677"/>
    <lineage>
        <taxon>Eukaryota</taxon>
        <taxon>Sar</taxon>
        <taxon>Stramenopiles</taxon>
        <taxon>Ochrophyta</taxon>
        <taxon>Pelagophyceae</taxon>
        <taxon>Pelagomonadales</taxon>
        <taxon>Pelagomonadaceae</taxon>
        <taxon>Pelagomonas</taxon>
    </lineage>
</organism>
<feature type="compositionally biased region" description="Basic and acidic residues" evidence="7">
    <location>
        <begin position="76"/>
        <end position="126"/>
    </location>
</feature>
<sequence>MADPFAAADDPPPVAADPFAAADEAAPPAQEDAFGADPLAAAPVQQDDPFGAVDPPEPPADPFLAADASPQAEAQRAFEAKVAERAAKEEALTKERKDKAERDLDTFYDQNTDKKAQKQASNRDHDDELKAMLERPVPANPFEKVVELIGGAQADVDNEDTSIMRRLLVRLKNDPKRSNDVDMDALGSS</sequence>
<dbReference type="GO" id="GO:0030132">
    <property type="term" value="C:clathrin coat of coated pit"/>
    <property type="evidence" value="ECO:0007669"/>
    <property type="project" value="InterPro"/>
</dbReference>
<keyword evidence="4 6" id="KW-0168">Coated pit</keyword>
<dbReference type="EMBL" id="CAKKNE010000006">
    <property type="protein sequence ID" value="CAH0379245.1"/>
    <property type="molecule type" value="Genomic_DNA"/>
</dbReference>